<organism evidence="1 2">
    <name type="scientific">Channa striata</name>
    <name type="common">Snakehead murrel</name>
    <name type="synonym">Ophicephalus striatus</name>
    <dbReference type="NCBI Taxonomy" id="64152"/>
    <lineage>
        <taxon>Eukaryota</taxon>
        <taxon>Metazoa</taxon>
        <taxon>Chordata</taxon>
        <taxon>Craniata</taxon>
        <taxon>Vertebrata</taxon>
        <taxon>Euteleostomi</taxon>
        <taxon>Actinopterygii</taxon>
        <taxon>Neopterygii</taxon>
        <taxon>Teleostei</taxon>
        <taxon>Neoteleostei</taxon>
        <taxon>Acanthomorphata</taxon>
        <taxon>Anabantaria</taxon>
        <taxon>Anabantiformes</taxon>
        <taxon>Channoidei</taxon>
        <taxon>Channidae</taxon>
        <taxon>Channa</taxon>
    </lineage>
</organism>
<dbReference type="AlphaFoldDB" id="A0AA88IX71"/>
<name>A0AA88IX71_CHASR</name>
<accession>A0AA88IX71</accession>
<dbReference type="EMBL" id="JAUPFM010000018">
    <property type="protein sequence ID" value="KAK2822379.1"/>
    <property type="molecule type" value="Genomic_DNA"/>
</dbReference>
<comment type="caution">
    <text evidence="1">The sequence shown here is derived from an EMBL/GenBank/DDBJ whole genome shotgun (WGS) entry which is preliminary data.</text>
</comment>
<gene>
    <name evidence="1" type="ORF">Q5P01_022444</name>
</gene>
<protein>
    <submittedName>
        <fullName evidence="1">Uncharacterized protein</fullName>
    </submittedName>
</protein>
<evidence type="ECO:0000313" key="2">
    <source>
        <dbReference type="Proteomes" id="UP001187415"/>
    </source>
</evidence>
<proteinExistence type="predicted"/>
<reference evidence="1" key="1">
    <citation type="submission" date="2023-07" db="EMBL/GenBank/DDBJ databases">
        <title>Chromosome-level Genome Assembly of Striped Snakehead (Channa striata).</title>
        <authorList>
            <person name="Liu H."/>
        </authorList>
    </citation>
    <scope>NUCLEOTIDE SEQUENCE</scope>
    <source>
        <strain evidence="1">Gz</strain>
        <tissue evidence="1">Muscle</tissue>
    </source>
</reference>
<sequence>MEDCEVDMDEEEDEEVFMRKGKTGHWWEDCEDDGNCEIQHQIGVRGCMVNSRSWAEELQDIFTPQAEDSGQCYSVGRTRLSSISAKIHCIS</sequence>
<dbReference type="Proteomes" id="UP001187415">
    <property type="component" value="Unassembled WGS sequence"/>
</dbReference>
<evidence type="ECO:0000313" key="1">
    <source>
        <dbReference type="EMBL" id="KAK2822379.1"/>
    </source>
</evidence>
<keyword evidence="2" id="KW-1185">Reference proteome</keyword>